<keyword evidence="1 3" id="KW-0479">Metal-binding</keyword>
<dbReference type="Pfam" id="PF22586">
    <property type="entry name" value="ANCHR-like_BBOX"/>
    <property type="match status" value="1"/>
</dbReference>
<dbReference type="Pfam" id="PF00041">
    <property type="entry name" value="fn3"/>
    <property type="match status" value="1"/>
</dbReference>
<evidence type="ECO:0000313" key="9">
    <source>
        <dbReference type="Proteomes" id="UP001066276"/>
    </source>
</evidence>
<dbReference type="GO" id="GO:0008270">
    <property type="term" value="F:zinc ion binding"/>
    <property type="evidence" value="ECO:0007669"/>
    <property type="project" value="UniProtKB-KW"/>
</dbReference>
<dbReference type="PANTHER" id="PTHR24099:SF16">
    <property type="entry name" value="E3 UBIQUITIN-PROTEIN LIGASE MIDLINE-1-LIKE ISOFORM X1"/>
    <property type="match status" value="1"/>
</dbReference>
<keyword evidence="4" id="KW-0175">Coiled coil</keyword>
<feature type="domain" description="Fibronectin type-III" evidence="7">
    <location>
        <begin position="574"/>
        <end position="679"/>
    </location>
</feature>
<evidence type="ECO:0000259" key="6">
    <source>
        <dbReference type="PROSITE" id="PS50119"/>
    </source>
</evidence>
<dbReference type="SUPFAM" id="SSF49265">
    <property type="entry name" value="Fibronectin type III"/>
    <property type="match status" value="1"/>
</dbReference>
<evidence type="ECO:0000256" key="1">
    <source>
        <dbReference type="ARBA" id="ARBA00022771"/>
    </source>
</evidence>
<dbReference type="Gene3D" id="3.30.160.60">
    <property type="entry name" value="Classic Zinc Finger"/>
    <property type="match status" value="1"/>
</dbReference>
<dbReference type="InterPro" id="IPR036116">
    <property type="entry name" value="FN3_sf"/>
</dbReference>
<accession>A0AAV7LCL3</accession>
<evidence type="ECO:0000256" key="5">
    <source>
        <dbReference type="SAM" id="MobiDB-lite"/>
    </source>
</evidence>
<proteinExistence type="predicted"/>
<dbReference type="PROSITE" id="PS50853">
    <property type="entry name" value="FN3"/>
    <property type="match status" value="1"/>
</dbReference>
<dbReference type="SMART" id="SM00060">
    <property type="entry name" value="FN3"/>
    <property type="match status" value="1"/>
</dbReference>
<evidence type="ECO:0000256" key="2">
    <source>
        <dbReference type="ARBA" id="ARBA00022833"/>
    </source>
</evidence>
<dbReference type="InterPro" id="IPR050617">
    <property type="entry name" value="E3_ligase_FN3/SPRY"/>
</dbReference>
<keyword evidence="2" id="KW-0862">Zinc</keyword>
<comment type="caution">
    <text evidence="8">The sequence shown here is derived from an EMBL/GenBank/DDBJ whole genome shotgun (WGS) entry which is preliminary data.</text>
</comment>
<keyword evidence="1 3" id="KW-0863">Zinc-finger</keyword>
<gene>
    <name evidence="8" type="ORF">NDU88_001858</name>
</gene>
<sequence length="680" mass="76825">MKKDKRGHYSVKCPICKFVFHFENVRDIKFPENYLLQIIVKEQKRKMSATMVSPSGTEIVAEEIKMFCQLCDEKYPRSSIKRCITCSLNFCEKCLKEIHGNKAFLSHTLSDTSFVTETRIKCYLHPENEIILYCSKDHTLLCDECHKSSHEHHPTRSIQEAFQSETKEVLGMASNFHKAVESCERTIMKLNALKMELDETESEIDQSLFKEFLTLHEEIQLQHTYISERIKSEKLKKKLHIDNFVDSASKSVYKMEGLDHFVAEALKQVNPAVFLQIANPMKSRMKRSMYDVIEPSSTLLANPLKNFHFDFAFIRSQISNLHSKVLQPDHLEFHTEEDCASDNKAAEEALQPFPGSKADTDNTTSNSSALSEEDPGYEKYNVAPSENENNHRFESEYINHIGSHLSPSSATCSSESKNTDVKDQNISCLIKEHDEYAAGPSQTRSSPSYKGNLSSASCAPEKEPGSSSNSSSTDANSNECMLSEVNKECTPEDICNAYMRRQNNVCTPMDISACPRSRQSLLAFRLAGDLRPDKGTNSLPPAFDGNCVEPSTITDPVRRYSDAALCSSDQSLVLPGKPVIYEHTADAHSAKIYWAPLCDNKVVKYYEVQLQEIMSINKGQSFPRDQSGLFSGIKQEVFKATELNANSEYLFRVRAVNSVGRGEWSEPYKDLLQGFSLMTE</sequence>
<evidence type="ECO:0000256" key="3">
    <source>
        <dbReference type="PROSITE-ProRule" id="PRU00024"/>
    </source>
</evidence>
<dbReference type="EMBL" id="JANPWB010000015">
    <property type="protein sequence ID" value="KAJ1088702.1"/>
    <property type="molecule type" value="Genomic_DNA"/>
</dbReference>
<feature type="region of interest" description="Disordered" evidence="5">
    <location>
        <begin position="437"/>
        <end position="477"/>
    </location>
</feature>
<organism evidence="8 9">
    <name type="scientific">Pleurodeles waltl</name>
    <name type="common">Iberian ribbed newt</name>
    <dbReference type="NCBI Taxonomy" id="8319"/>
    <lineage>
        <taxon>Eukaryota</taxon>
        <taxon>Metazoa</taxon>
        <taxon>Chordata</taxon>
        <taxon>Craniata</taxon>
        <taxon>Vertebrata</taxon>
        <taxon>Euteleostomi</taxon>
        <taxon>Amphibia</taxon>
        <taxon>Batrachia</taxon>
        <taxon>Caudata</taxon>
        <taxon>Salamandroidea</taxon>
        <taxon>Salamandridae</taxon>
        <taxon>Pleurodelinae</taxon>
        <taxon>Pleurodeles</taxon>
    </lineage>
</organism>
<dbReference type="PANTHER" id="PTHR24099">
    <property type="entry name" value="E3 UBIQUITIN-PROTEIN LIGASE TRIM36-RELATED"/>
    <property type="match status" value="1"/>
</dbReference>
<dbReference type="InterPro" id="IPR000315">
    <property type="entry name" value="Znf_B-box"/>
</dbReference>
<feature type="domain" description="B box-type" evidence="6">
    <location>
        <begin position="117"/>
        <end position="158"/>
    </location>
</feature>
<dbReference type="PROSITE" id="PS50119">
    <property type="entry name" value="ZF_BBOX"/>
    <property type="match status" value="1"/>
</dbReference>
<protein>
    <submittedName>
        <fullName evidence="8">Uncharacterized protein</fullName>
    </submittedName>
</protein>
<dbReference type="Pfam" id="PF00643">
    <property type="entry name" value="zf-B_box"/>
    <property type="match status" value="1"/>
</dbReference>
<dbReference type="Gene3D" id="2.60.40.10">
    <property type="entry name" value="Immunoglobulins"/>
    <property type="match status" value="1"/>
</dbReference>
<feature type="compositionally biased region" description="Low complexity" evidence="5">
    <location>
        <begin position="466"/>
        <end position="477"/>
    </location>
</feature>
<reference evidence="8" key="1">
    <citation type="journal article" date="2022" name="bioRxiv">
        <title>Sequencing and chromosome-scale assembly of the giantPleurodeles waltlgenome.</title>
        <authorList>
            <person name="Brown T."/>
            <person name="Elewa A."/>
            <person name="Iarovenko S."/>
            <person name="Subramanian E."/>
            <person name="Araus A.J."/>
            <person name="Petzold A."/>
            <person name="Susuki M."/>
            <person name="Suzuki K.-i.T."/>
            <person name="Hayashi T."/>
            <person name="Toyoda A."/>
            <person name="Oliveira C."/>
            <person name="Osipova E."/>
            <person name="Leigh N.D."/>
            <person name="Simon A."/>
            <person name="Yun M.H."/>
        </authorList>
    </citation>
    <scope>NUCLEOTIDE SEQUENCE</scope>
    <source>
        <strain evidence="8">20211129_DDA</strain>
        <tissue evidence="8">Liver</tissue>
    </source>
</reference>
<dbReference type="SUPFAM" id="SSF57845">
    <property type="entry name" value="B-box zinc-binding domain"/>
    <property type="match status" value="1"/>
</dbReference>
<evidence type="ECO:0000256" key="4">
    <source>
        <dbReference type="SAM" id="Coils"/>
    </source>
</evidence>
<dbReference type="AlphaFoldDB" id="A0AAV7LCL3"/>
<dbReference type="InterPro" id="IPR003961">
    <property type="entry name" value="FN3_dom"/>
</dbReference>
<dbReference type="Proteomes" id="UP001066276">
    <property type="component" value="Chromosome 11"/>
</dbReference>
<evidence type="ECO:0000313" key="8">
    <source>
        <dbReference type="EMBL" id="KAJ1088702.1"/>
    </source>
</evidence>
<dbReference type="CDD" id="cd00063">
    <property type="entry name" value="FN3"/>
    <property type="match status" value="1"/>
</dbReference>
<feature type="compositionally biased region" description="Polar residues" evidence="5">
    <location>
        <begin position="440"/>
        <end position="457"/>
    </location>
</feature>
<feature type="region of interest" description="Disordered" evidence="5">
    <location>
        <begin position="352"/>
        <end position="384"/>
    </location>
</feature>
<name>A0AAV7LCL3_PLEWA</name>
<feature type="compositionally biased region" description="Polar residues" evidence="5">
    <location>
        <begin position="361"/>
        <end position="370"/>
    </location>
</feature>
<evidence type="ECO:0000259" key="7">
    <source>
        <dbReference type="PROSITE" id="PS50853"/>
    </source>
</evidence>
<feature type="coiled-coil region" evidence="4">
    <location>
        <begin position="183"/>
        <end position="210"/>
    </location>
</feature>
<dbReference type="Gene3D" id="4.10.830.40">
    <property type="match status" value="1"/>
</dbReference>
<dbReference type="InterPro" id="IPR013783">
    <property type="entry name" value="Ig-like_fold"/>
</dbReference>
<keyword evidence="9" id="KW-1185">Reference proteome</keyword>